<proteinExistence type="inferred from homology"/>
<comment type="similarity">
    <text evidence="1 4">Belongs to the bacterial ribosomal protein bS18 family.</text>
</comment>
<dbReference type="SUPFAM" id="SSF46911">
    <property type="entry name" value="Ribosomal protein S18"/>
    <property type="match status" value="1"/>
</dbReference>
<dbReference type="GO" id="GO:0032543">
    <property type="term" value="P:mitochondrial translation"/>
    <property type="evidence" value="ECO:0007669"/>
    <property type="project" value="TreeGrafter"/>
</dbReference>
<evidence type="ECO:0000313" key="6">
    <source>
        <dbReference type="Proteomes" id="UP001152795"/>
    </source>
</evidence>
<dbReference type="GO" id="GO:0070181">
    <property type="term" value="F:small ribosomal subunit rRNA binding"/>
    <property type="evidence" value="ECO:0007669"/>
    <property type="project" value="TreeGrafter"/>
</dbReference>
<evidence type="ECO:0000256" key="4">
    <source>
        <dbReference type="RuleBase" id="RU003910"/>
    </source>
</evidence>
<dbReference type="PANTHER" id="PTHR13479">
    <property type="entry name" value="30S RIBOSOMAL PROTEIN S18"/>
    <property type="match status" value="1"/>
</dbReference>
<dbReference type="Gene3D" id="4.10.640.10">
    <property type="entry name" value="Ribosomal protein S18"/>
    <property type="match status" value="1"/>
</dbReference>
<dbReference type="GO" id="GO:0005763">
    <property type="term" value="C:mitochondrial small ribosomal subunit"/>
    <property type="evidence" value="ECO:0007669"/>
    <property type="project" value="TreeGrafter"/>
</dbReference>
<reference evidence="5" key="1">
    <citation type="submission" date="2020-04" db="EMBL/GenBank/DDBJ databases">
        <authorList>
            <person name="Alioto T."/>
            <person name="Alioto T."/>
            <person name="Gomez Garrido J."/>
        </authorList>
    </citation>
    <scope>NUCLEOTIDE SEQUENCE</scope>
    <source>
        <strain evidence="5">A484AB</strain>
    </source>
</reference>
<organism evidence="5 6">
    <name type="scientific">Paramuricea clavata</name>
    <name type="common">Red gorgonian</name>
    <name type="synonym">Violescent sea-whip</name>
    <dbReference type="NCBI Taxonomy" id="317549"/>
    <lineage>
        <taxon>Eukaryota</taxon>
        <taxon>Metazoa</taxon>
        <taxon>Cnidaria</taxon>
        <taxon>Anthozoa</taxon>
        <taxon>Octocorallia</taxon>
        <taxon>Malacalcyonacea</taxon>
        <taxon>Plexauridae</taxon>
        <taxon>Paramuricea</taxon>
    </lineage>
</organism>
<dbReference type="AlphaFoldDB" id="A0A7D9EVD5"/>
<evidence type="ECO:0000256" key="3">
    <source>
        <dbReference type="ARBA" id="ARBA00023274"/>
    </source>
</evidence>
<dbReference type="NCBIfam" id="TIGR00165">
    <property type="entry name" value="S18"/>
    <property type="match status" value="1"/>
</dbReference>
<dbReference type="GO" id="GO:0003735">
    <property type="term" value="F:structural constituent of ribosome"/>
    <property type="evidence" value="ECO:0007669"/>
    <property type="project" value="InterPro"/>
</dbReference>
<evidence type="ECO:0000256" key="2">
    <source>
        <dbReference type="ARBA" id="ARBA00022980"/>
    </source>
</evidence>
<dbReference type="PRINTS" id="PR00974">
    <property type="entry name" value="RIBOSOMALS18"/>
</dbReference>
<dbReference type="PANTHER" id="PTHR13479:SF40">
    <property type="entry name" value="SMALL RIBOSOMAL SUBUNIT PROTEIN BS18M"/>
    <property type="match status" value="1"/>
</dbReference>
<protein>
    <submittedName>
        <fullName evidence="5">28S ribosomal S18a, mitochondrial-like</fullName>
    </submittedName>
</protein>
<dbReference type="HAMAP" id="MF_00270">
    <property type="entry name" value="Ribosomal_bS18"/>
    <property type="match status" value="1"/>
</dbReference>
<keyword evidence="2 4" id="KW-0689">Ribosomal protein</keyword>
<dbReference type="OrthoDB" id="10054543at2759"/>
<keyword evidence="3 4" id="KW-0687">Ribonucleoprotein</keyword>
<evidence type="ECO:0000256" key="1">
    <source>
        <dbReference type="ARBA" id="ARBA00005589"/>
    </source>
</evidence>
<name>A0A7D9EVD5_PARCT</name>
<dbReference type="InterPro" id="IPR001648">
    <property type="entry name" value="Ribosomal_bS18"/>
</dbReference>
<gene>
    <name evidence="5" type="ORF">PACLA_8A055240</name>
</gene>
<keyword evidence="6" id="KW-1185">Reference proteome</keyword>
<dbReference type="Pfam" id="PF01084">
    <property type="entry name" value="Ribosomal_S18"/>
    <property type="match status" value="1"/>
</dbReference>
<accession>A0A7D9EVD5</accession>
<evidence type="ECO:0000313" key="5">
    <source>
        <dbReference type="EMBL" id="CAB4019241.1"/>
    </source>
</evidence>
<dbReference type="EMBL" id="CACRXK020010370">
    <property type="protein sequence ID" value="CAB4019241.1"/>
    <property type="molecule type" value="Genomic_DNA"/>
</dbReference>
<sequence length="145" mass="16551">MAARTGVRCLFGSYVKQFYSTSRLSRTFYLFVPKYVSHTTQPMRSHALFSNVSYKIHNRNASTAVQTEESVSGCPICSRILTFTYKDVLLLAQFISPEGNILNRRITGVCRKQQRKLEKAIEISRRLGLIPRKPPALIHKENVTT</sequence>
<dbReference type="InterPro" id="IPR036870">
    <property type="entry name" value="Ribosomal_bS18_sf"/>
</dbReference>
<dbReference type="Proteomes" id="UP001152795">
    <property type="component" value="Unassembled WGS sequence"/>
</dbReference>
<comment type="caution">
    <text evidence="5">The sequence shown here is derived from an EMBL/GenBank/DDBJ whole genome shotgun (WGS) entry which is preliminary data.</text>
</comment>